<accession>D8S1E4</accession>
<keyword evidence="1" id="KW-0472">Membrane</keyword>
<feature type="transmembrane region" description="Helical" evidence="1">
    <location>
        <begin position="458"/>
        <end position="480"/>
    </location>
</feature>
<protein>
    <submittedName>
        <fullName evidence="2">Uncharacterized protein</fullName>
    </submittedName>
</protein>
<evidence type="ECO:0000313" key="3">
    <source>
        <dbReference type="Proteomes" id="UP000001514"/>
    </source>
</evidence>
<organism evidence="3">
    <name type="scientific">Selaginella moellendorffii</name>
    <name type="common">Spikemoss</name>
    <dbReference type="NCBI Taxonomy" id="88036"/>
    <lineage>
        <taxon>Eukaryota</taxon>
        <taxon>Viridiplantae</taxon>
        <taxon>Streptophyta</taxon>
        <taxon>Embryophyta</taxon>
        <taxon>Tracheophyta</taxon>
        <taxon>Lycopodiopsida</taxon>
        <taxon>Selaginellales</taxon>
        <taxon>Selaginellaceae</taxon>
        <taxon>Selaginella</taxon>
    </lineage>
</organism>
<evidence type="ECO:0000256" key="1">
    <source>
        <dbReference type="SAM" id="Phobius"/>
    </source>
</evidence>
<dbReference type="InParanoid" id="D8S1E4"/>
<keyword evidence="3" id="KW-1185">Reference proteome</keyword>
<dbReference type="KEGG" id="smo:SELMODRAFT_417109"/>
<reference evidence="2 3" key="1">
    <citation type="journal article" date="2011" name="Science">
        <title>The Selaginella genome identifies genetic changes associated with the evolution of vascular plants.</title>
        <authorList>
            <person name="Banks J.A."/>
            <person name="Nishiyama T."/>
            <person name="Hasebe M."/>
            <person name="Bowman J.L."/>
            <person name="Gribskov M."/>
            <person name="dePamphilis C."/>
            <person name="Albert V.A."/>
            <person name="Aono N."/>
            <person name="Aoyama T."/>
            <person name="Ambrose B.A."/>
            <person name="Ashton N.W."/>
            <person name="Axtell M.J."/>
            <person name="Barker E."/>
            <person name="Barker M.S."/>
            <person name="Bennetzen J.L."/>
            <person name="Bonawitz N.D."/>
            <person name="Chapple C."/>
            <person name="Cheng C."/>
            <person name="Correa L.G."/>
            <person name="Dacre M."/>
            <person name="DeBarry J."/>
            <person name="Dreyer I."/>
            <person name="Elias M."/>
            <person name="Engstrom E.M."/>
            <person name="Estelle M."/>
            <person name="Feng L."/>
            <person name="Finet C."/>
            <person name="Floyd S.K."/>
            <person name="Frommer W.B."/>
            <person name="Fujita T."/>
            <person name="Gramzow L."/>
            <person name="Gutensohn M."/>
            <person name="Harholt J."/>
            <person name="Hattori M."/>
            <person name="Heyl A."/>
            <person name="Hirai T."/>
            <person name="Hiwatashi Y."/>
            <person name="Ishikawa M."/>
            <person name="Iwata M."/>
            <person name="Karol K.G."/>
            <person name="Koehler B."/>
            <person name="Kolukisaoglu U."/>
            <person name="Kubo M."/>
            <person name="Kurata T."/>
            <person name="Lalonde S."/>
            <person name="Li K."/>
            <person name="Li Y."/>
            <person name="Litt A."/>
            <person name="Lyons E."/>
            <person name="Manning G."/>
            <person name="Maruyama T."/>
            <person name="Michael T.P."/>
            <person name="Mikami K."/>
            <person name="Miyazaki S."/>
            <person name="Morinaga S."/>
            <person name="Murata T."/>
            <person name="Mueller-Roeber B."/>
            <person name="Nelson D.R."/>
            <person name="Obara M."/>
            <person name="Oguri Y."/>
            <person name="Olmstead R.G."/>
            <person name="Onodera N."/>
            <person name="Petersen B.L."/>
            <person name="Pils B."/>
            <person name="Prigge M."/>
            <person name="Rensing S.A."/>
            <person name="Riano-Pachon D.M."/>
            <person name="Roberts A.W."/>
            <person name="Sato Y."/>
            <person name="Scheller H.V."/>
            <person name="Schulz B."/>
            <person name="Schulz C."/>
            <person name="Shakirov E.V."/>
            <person name="Shibagaki N."/>
            <person name="Shinohara N."/>
            <person name="Shippen D.E."/>
            <person name="Soerensen I."/>
            <person name="Sotooka R."/>
            <person name="Sugimoto N."/>
            <person name="Sugita M."/>
            <person name="Sumikawa N."/>
            <person name="Tanurdzic M."/>
            <person name="Theissen G."/>
            <person name="Ulvskov P."/>
            <person name="Wakazuki S."/>
            <person name="Weng J.K."/>
            <person name="Willats W.W."/>
            <person name="Wipf D."/>
            <person name="Wolf P.G."/>
            <person name="Yang L."/>
            <person name="Zimmer A.D."/>
            <person name="Zhu Q."/>
            <person name="Mitros T."/>
            <person name="Hellsten U."/>
            <person name="Loque D."/>
            <person name="Otillar R."/>
            <person name="Salamov A."/>
            <person name="Schmutz J."/>
            <person name="Shapiro H."/>
            <person name="Lindquist E."/>
            <person name="Lucas S."/>
            <person name="Rokhsar D."/>
            <person name="Grigoriev I.V."/>
        </authorList>
    </citation>
    <scope>NUCLEOTIDE SEQUENCE [LARGE SCALE GENOMIC DNA]</scope>
</reference>
<keyword evidence="1" id="KW-0812">Transmembrane</keyword>
<proteinExistence type="predicted"/>
<name>D8S1E4_SELML</name>
<dbReference type="Gramene" id="EFJ21695">
    <property type="protein sequence ID" value="EFJ21695"/>
    <property type="gene ID" value="SELMODRAFT_417109"/>
</dbReference>
<dbReference type="HOGENOM" id="CLU_512323_0_0_1"/>
<sequence length="532" mass="60934">MELRSSSVWLPIIFSLVDDGKYLARMFTNEKSQCMKRLKRFGSFTSKEDKVDHPTLVFEKANSTKILELKFLSTYGTYKVHLAKNTLQSAKYLTYIMDCTDMHGLQTLTVYGNSSMCARLYNKFMVGKCFSLTRWVERQKNPVYHHRTSEKSTRGASISSLMATRVYPQAIHVVVINTGVFPKIKIASSDNPLDVTMLYMHLEHEEQYHHIVADLYAGYMPKFLFFNIMKSMSLIQMKFRGSMKFIKHTVVSLLKTRLVDISFLTTNRASLKLKVFAHFALSQLLLLTIFRFQNTQTRNPMATSHKIAVDCIAQSIRELICEKHKLPLKAPLRTMDLSSEKFGERAQPVYKALSNDIVKNFQPQSSPSYGKLSHQELELLLCSIKSEPFIEDLLVPCLVPDVLTHRKKVEDAVVHARLMLLEADANIFYGSSFNYAKLKAAAKASVTEKQKLHDSSQLLWYSYSVFCLYFYLLRLAFLAYSSKSNAAFARMCDFDLKSILLGKPVTRERVCQAHILIDKVSPTPKEVYEALV</sequence>
<keyword evidence="1" id="KW-1133">Transmembrane helix</keyword>
<evidence type="ECO:0000313" key="2">
    <source>
        <dbReference type="EMBL" id="EFJ21695.1"/>
    </source>
</evidence>
<dbReference type="EMBL" id="GL377598">
    <property type="protein sequence ID" value="EFJ21695.1"/>
    <property type="molecule type" value="Genomic_DNA"/>
</dbReference>
<dbReference type="Proteomes" id="UP000001514">
    <property type="component" value="Unassembled WGS sequence"/>
</dbReference>
<gene>
    <name evidence="2" type="ORF">SELMODRAFT_417109</name>
</gene>
<dbReference type="AlphaFoldDB" id="D8S1E4"/>